<feature type="compositionally biased region" description="Low complexity" evidence="3">
    <location>
        <begin position="14"/>
        <end position="25"/>
    </location>
</feature>
<dbReference type="Gene3D" id="3.40.225.10">
    <property type="entry name" value="Class II aldolase/adducin N-terminal domain"/>
    <property type="match status" value="1"/>
</dbReference>
<evidence type="ECO:0000256" key="2">
    <source>
        <dbReference type="ARBA" id="ARBA00023239"/>
    </source>
</evidence>
<accession>A0A1H0PUM6</accession>
<evidence type="ECO:0000259" key="4">
    <source>
        <dbReference type="SMART" id="SM01007"/>
    </source>
</evidence>
<feature type="region of interest" description="Disordered" evidence="3">
    <location>
        <begin position="1"/>
        <end position="56"/>
    </location>
</feature>
<feature type="compositionally biased region" description="Basic residues" evidence="3">
    <location>
        <begin position="44"/>
        <end position="53"/>
    </location>
</feature>
<feature type="domain" description="Class II aldolase/adducin N-terminal" evidence="4">
    <location>
        <begin position="62"/>
        <end position="237"/>
    </location>
</feature>
<proteinExistence type="predicted"/>
<dbReference type="Pfam" id="PF00596">
    <property type="entry name" value="Aldolase_II"/>
    <property type="match status" value="1"/>
</dbReference>
<protein>
    <submittedName>
        <fullName evidence="5">L-fuculose 1-phosphate aldolase</fullName>
    </submittedName>
</protein>
<keyword evidence="6" id="KW-1185">Reference proteome</keyword>
<comment type="caution">
    <text evidence="5">The sequence shown here is derived from an EMBL/GenBank/DDBJ whole genome shotgun (WGS) entry which is preliminary data.</text>
</comment>
<evidence type="ECO:0000313" key="5">
    <source>
        <dbReference type="EMBL" id="SDP08822.1"/>
    </source>
</evidence>
<dbReference type="RefSeq" id="WP_090228681.1">
    <property type="nucleotide sequence ID" value="NZ_FNJC01000003.1"/>
</dbReference>
<keyword evidence="2" id="KW-0456">Lyase</keyword>
<dbReference type="SUPFAM" id="SSF53639">
    <property type="entry name" value="AraD/HMP-PK domain-like"/>
    <property type="match status" value="1"/>
</dbReference>
<evidence type="ECO:0000256" key="3">
    <source>
        <dbReference type="SAM" id="MobiDB-lite"/>
    </source>
</evidence>
<gene>
    <name evidence="5" type="ORF">SAMN04488061_2157</name>
</gene>
<organism evidence="5 6">
    <name type="scientific">Filomicrobium insigne</name>
    <dbReference type="NCBI Taxonomy" id="418854"/>
    <lineage>
        <taxon>Bacteria</taxon>
        <taxon>Pseudomonadati</taxon>
        <taxon>Pseudomonadota</taxon>
        <taxon>Alphaproteobacteria</taxon>
        <taxon>Hyphomicrobiales</taxon>
        <taxon>Hyphomicrobiaceae</taxon>
        <taxon>Filomicrobium</taxon>
    </lineage>
</organism>
<evidence type="ECO:0000313" key="6">
    <source>
        <dbReference type="Proteomes" id="UP000198795"/>
    </source>
</evidence>
<dbReference type="PANTHER" id="PTHR22789">
    <property type="entry name" value="FUCULOSE PHOSPHATE ALDOLASE"/>
    <property type="match status" value="1"/>
</dbReference>
<dbReference type="InterPro" id="IPR001303">
    <property type="entry name" value="Aldolase_II/adducin_N"/>
</dbReference>
<evidence type="ECO:0000256" key="1">
    <source>
        <dbReference type="ARBA" id="ARBA00022723"/>
    </source>
</evidence>
<dbReference type="EMBL" id="FNJC01000003">
    <property type="protein sequence ID" value="SDP08822.1"/>
    <property type="molecule type" value="Genomic_DNA"/>
</dbReference>
<dbReference type="InterPro" id="IPR036409">
    <property type="entry name" value="Aldolase_II/adducin_N_sf"/>
</dbReference>
<dbReference type="PANTHER" id="PTHR22789:SF0">
    <property type="entry name" value="3-OXO-TETRONATE 4-PHOSPHATE DECARBOXYLASE-RELATED"/>
    <property type="match status" value="1"/>
</dbReference>
<sequence>MSDRRTRKPRTVRAQTARASAPAAKVAKKPAKKSASQTRSQTARAKRPVVRKAKTSEVAQRRAVIATALDMSRTGLSPGRSGNVSCRWPGGMLITPSGMAYEEIEPADIVFVADDGSVRPKSRKPSSEWQFHLSAYHARPDRHAVIHTHSMHATVLACAHKSIPAFHYMVAIAGGMDIPLVPYATFGTKELADIVAAGLAERDACLMANHGQIAVGTTLGSALELAHEVEFLAEQYFKVLTLGKPKLLSTSEMKVVLERFKGYGQHAQD</sequence>
<reference evidence="5 6" key="1">
    <citation type="submission" date="2016-10" db="EMBL/GenBank/DDBJ databases">
        <authorList>
            <person name="Varghese N."/>
            <person name="Submissions S."/>
        </authorList>
    </citation>
    <scope>NUCLEOTIDE SEQUENCE [LARGE SCALE GENOMIC DNA]</scope>
    <source>
        <strain evidence="5 6">CGMCC 1.6497</strain>
    </source>
</reference>
<name>A0A1H0PUM6_9HYPH</name>
<dbReference type="SMART" id="SM01007">
    <property type="entry name" value="Aldolase_II"/>
    <property type="match status" value="1"/>
</dbReference>
<dbReference type="Proteomes" id="UP000198795">
    <property type="component" value="Unassembled WGS sequence"/>
</dbReference>
<dbReference type="InterPro" id="IPR050197">
    <property type="entry name" value="Aldolase_class_II_sugar_metab"/>
</dbReference>
<keyword evidence="1" id="KW-0479">Metal-binding</keyword>
<feature type="compositionally biased region" description="Basic residues" evidence="3">
    <location>
        <begin position="1"/>
        <end position="11"/>
    </location>
</feature>